<dbReference type="InterPro" id="IPR000868">
    <property type="entry name" value="Isochorismatase-like_dom"/>
</dbReference>
<evidence type="ECO:0000259" key="8">
    <source>
        <dbReference type="Pfam" id="PF00857"/>
    </source>
</evidence>
<proteinExistence type="inferred from homology"/>
<comment type="pathway">
    <text evidence="5">Cofactor biosynthesis; nicotinate biosynthesis; nicotinate from nicotinamide: step 1/1.</text>
</comment>
<reference evidence="9 10" key="1">
    <citation type="journal article" date="2020" name="Int. J. Syst. Evol. Microbiol.">
        <title>Novel acetic acid bacteria from cider fermentations: Acetobacter conturbans sp. nov. and Acetobacter fallax sp. nov.</title>
        <authorList>
            <person name="Sombolestani A.S."/>
            <person name="Cleenwerck I."/>
            <person name="Cnockaert M."/>
            <person name="Borremans W."/>
            <person name="Wieme A.D."/>
            <person name="De Vuyst L."/>
            <person name="Vandamme P."/>
        </authorList>
    </citation>
    <scope>NUCLEOTIDE SEQUENCE [LARGE SCALE GENOMIC DNA]</scope>
    <source>
        <strain evidence="9 10">LMG 30640</strain>
    </source>
</reference>
<dbReference type="SUPFAM" id="SSF52499">
    <property type="entry name" value="Isochorismatase-like hydrolases"/>
    <property type="match status" value="1"/>
</dbReference>
<dbReference type="RefSeq" id="WP_173584291.1">
    <property type="nucleotide sequence ID" value="NZ_WOTB01000022.1"/>
</dbReference>
<dbReference type="Gene3D" id="3.40.50.850">
    <property type="entry name" value="Isochorismatase-like"/>
    <property type="match status" value="1"/>
</dbReference>
<keyword evidence="2" id="KW-0662">Pyridine nucleotide biosynthesis</keyword>
<organism evidence="9 10">
    <name type="scientific">Acetobacter musti</name>
    <dbReference type="NCBI Taxonomy" id="864732"/>
    <lineage>
        <taxon>Bacteria</taxon>
        <taxon>Pseudomonadati</taxon>
        <taxon>Pseudomonadota</taxon>
        <taxon>Alphaproteobacteria</taxon>
        <taxon>Acetobacterales</taxon>
        <taxon>Acetobacteraceae</taxon>
        <taxon>Acetobacter</taxon>
    </lineage>
</organism>
<dbReference type="PANTHER" id="PTHR11080">
    <property type="entry name" value="PYRAZINAMIDASE/NICOTINAMIDASE"/>
    <property type="match status" value="1"/>
</dbReference>
<evidence type="ECO:0000256" key="5">
    <source>
        <dbReference type="ARBA" id="ARBA00037900"/>
    </source>
</evidence>
<name>A0ABX0JTN7_9PROT</name>
<keyword evidence="4" id="KW-0378">Hydrolase</keyword>
<dbReference type="Proteomes" id="UP000635278">
    <property type="component" value="Unassembled WGS sequence"/>
</dbReference>
<dbReference type="PANTHER" id="PTHR11080:SF2">
    <property type="entry name" value="LD05707P"/>
    <property type="match status" value="1"/>
</dbReference>
<feature type="domain" description="Isochorismatase-like" evidence="8">
    <location>
        <begin position="8"/>
        <end position="187"/>
    </location>
</feature>
<dbReference type="InterPro" id="IPR036380">
    <property type="entry name" value="Isochorismatase-like_sf"/>
</dbReference>
<evidence type="ECO:0000256" key="6">
    <source>
        <dbReference type="ARBA" id="ARBA00039017"/>
    </source>
</evidence>
<evidence type="ECO:0000256" key="1">
    <source>
        <dbReference type="ARBA" id="ARBA00006336"/>
    </source>
</evidence>
<evidence type="ECO:0000313" key="10">
    <source>
        <dbReference type="Proteomes" id="UP000635278"/>
    </source>
</evidence>
<comment type="caution">
    <text evidence="9">The sequence shown here is derived from an EMBL/GenBank/DDBJ whole genome shotgun (WGS) entry which is preliminary data.</text>
</comment>
<dbReference type="Pfam" id="PF00857">
    <property type="entry name" value="Isochorismatase"/>
    <property type="match status" value="1"/>
</dbReference>
<dbReference type="CDD" id="cd01011">
    <property type="entry name" value="nicotinamidase"/>
    <property type="match status" value="1"/>
</dbReference>
<evidence type="ECO:0000256" key="2">
    <source>
        <dbReference type="ARBA" id="ARBA00022642"/>
    </source>
</evidence>
<evidence type="ECO:0000313" key="9">
    <source>
        <dbReference type="EMBL" id="NHN85900.1"/>
    </source>
</evidence>
<sequence>MITVTPQSALLVVDVQKDFLPGGTLAVPGGDEIIPVINHLARLPFGVVIATQDWHPADHMSFVTQGGPWPVHCVAGTDGATLAALLDDEPVGAIFRKGRSRDVDSYSAFFDNEGKRPSGLVSLLKELGITSVFVTGLALDVCVSATADDAVKAGFEAVVIADACRGTGPAEPALADLRRAGVTLTTSDRLA</sequence>
<accession>A0ABX0JTN7</accession>
<evidence type="ECO:0000256" key="3">
    <source>
        <dbReference type="ARBA" id="ARBA00022723"/>
    </source>
</evidence>
<evidence type="ECO:0000256" key="4">
    <source>
        <dbReference type="ARBA" id="ARBA00022801"/>
    </source>
</evidence>
<protein>
    <recommendedName>
        <fullName evidence="6">nicotinamidase</fullName>
        <ecNumber evidence="6">3.5.1.19</ecNumber>
    </recommendedName>
    <alternativeName>
        <fullName evidence="7">Nicotinamide deamidase</fullName>
    </alternativeName>
</protein>
<dbReference type="InterPro" id="IPR052347">
    <property type="entry name" value="Isochorismatase_Nicotinamidase"/>
</dbReference>
<dbReference type="EMBL" id="WOTB01000022">
    <property type="protein sequence ID" value="NHN85900.1"/>
    <property type="molecule type" value="Genomic_DNA"/>
</dbReference>
<evidence type="ECO:0000256" key="7">
    <source>
        <dbReference type="ARBA" id="ARBA00043224"/>
    </source>
</evidence>
<comment type="similarity">
    <text evidence="1">Belongs to the isochorismatase family.</text>
</comment>
<gene>
    <name evidence="9" type="ORF">GOB93_14795</name>
</gene>
<keyword evidence="3" id="KW-0479">Metal-binding</keyword>
<keyword evidence="10" id="KW-1185">Reference proteome</keyword>
<dbReference type="EC" id="3.5.1.19" evidence="6"/>